<evidence type="ECO:0000256" key="2">
    <source>
        <dbReference type="ARBA" id="ARBA00013251"/>
    </source>
</evidence>
<dbReference type="NCBIfam" id="TIGR00691">
    <property type="entry name" value="spoT_relA"/>
    <property type="match status" value="1"/>
</dbReference>
<proteinExistence type="inferred from homology"/>
<evidence type="ECO:0000259" key="7">
    <source>
        <dbReference type="PROSITE" id="PS51880"/>
    </source>
</evidence>
<evidence type="ECO:0000256" key="3">
    <source>
        <dbReference type="ARBA" id="ARBA00048244"/>
    </source>
</evidence>
<dbReference type="RefSeq" id="WP_075819408.1">
    <property type="nucleotide sequence ID" value="NZ_CAPNHH010000063.1"/>
</dbReference>
<feature type="domain" description="HD" evidence="6">
    <location>
        <begin position="51"/>
        <end position="153"/>
    </location>
</feature>
<dbReference type="GO" id="GO:0005886">
    <property type="term" value="C:plasma membrane"/>
    <property type="evidence" value="ECO:0007669"/>
    <property type="project" value="TreeGrafter"/>
</dbReference>
<dbReference type="InterPro" id="IPR033655">
    <property type="entry name" value="TGS_RelA/SpoT"/>
</dbReference>
<comment type="function">
    <text evidence="4">In eubacteria ppGpp (guanosine 3'-diphosphate 5'-diphosphate) is a mediator of the stringent response that coordinates a variety of cellular activities in response to changes in nutritional abundance.</text>
</comment>
<accession>A0A1U7NG03</accession>
<evidence type="ECO:0000313" key="9">
    <source>
        <dbReference type="Proteomes" id="UP000186341"/>
    </source>
</evidence>
<dbReference type="InterPro" id="IPR045865">
    <property type="entry name" value="ACT-like_dom_sf"/>
</dbReference>
<dbReference type="FunFam" id="3.30.460.10:FF:000001">
    <property type="entry name" value="GTP pyrophosphokinase RelA"/>
    <property type="match status" value="1"/>
</dbReference>
<feature type="domain" description="TGS" evidence="7">
    <location>
        <begin position="394"/>
        <end position="462"/>
    </location>
</feature>
<comment type="similarity">
    <text evidence="4">Belongs to the relA/spoT family.</text>
</comment>
<dbReference type="Gene3D" id="3.30.460.10">
    <property type="entry name" value="Beta Polymerase, domain 2"/>
    <property type="match status" value="1"/>
</dbReference>
<dbReference type="Gene3D" id="3.10.20.30">
    <property type="match status" value="1"/>
</dbReference>
<dbReference type="InterPro" id="IPR004095">
    <property type="entry name" value="TGS"/>
</dbReference>
<protein>
    <recommendedName>
        <fullName evidence="2">GTP diphosphokinase</fullName>
        <ecNumber evidence="2">2.7.6.5</ecNumber>
    </recommendedName>
</protein>
<dbReference type="SUPFAM" id="SSF55021">
    <property type="entry name" value="ACT-like"/>
    <property type="match status" value="1"/>
</dbReference>
<dbReference type="GeneID" id="82202818"/>
<dbReference type="UniPathway" id="UPA00908">
    <property type="reaction ID" value="UER00884"/>
</dbReference>
<comment type="pathway">
    <text evidence="1">Purine metabolism; ppGpp biosynthesis; ppGpp from GTP: step 1/2.</text>
</comment>
<evidence type="ECO:0000313" key="8">
    <source>
        <dbReference type="EMBL" id="OLU39611.1"/>
    </source>
</evidence>
<dbReference type="SUPFAM" id="SSF81271">
    <property type="entry name" value="TGS-like"/>
    <property type="match status" value="1"/>
</dbReference>
<dbReference type="SUPFAM" id="SSF109604">
    <property type="entry name" value="HD-domain/PDEase-like"/>
    <property type="match status" value="1"/>
</dbReference>
<dbReference type="Pfam" id="PF13328">
    <property type="entry name" value="HD_4"/>
    <property type="match status" value="1"/>
</dbReference>
<dbReference type="InterPro" id="IPR012676">
    <property type="entry name" value="TGS-like"/>
</dbReference>
<dbReference type="PANTHER" id="PTHR21262">
    <property type="entry name" value="GUANOSINE-3',5'-BIS DIPHOSPHATE 3'-PYROPHOSPHOHYDROLASE"/>
    <property type="match status" value="1"/>
</dbReference>
<organism evidence="8 9">
    <name type="scientific">Ileibacterium valens</name>
    <dbReference type="NCBI Taxonomy" id="1862668"/>
    <lineage>
        <taxon>Bacteria</taxon>
        <taxon>Bacillati</taxon>
        <taxon>Bacillota</taxon>
        <taxon>Erysipelotrichia</taxon>
        <taxon>Erysipelotrichales</taxon>
        <taxon>Erysipelotrichaceae</taxon>
        <taxon>Ileibacterium</taxon>
    </lineage>
</organism>
<dbReference type="InterPro" id="IPR003607">
    <property type="entry name" value="HD/PDEase_dom"/>
</dbReference>
<feature type="domain" description="ACT" evidence="5">
    <location>
        <begin position="660"/>
        <end position="735"/>
    </location>
</feature>
<dbReference type="Gene3D" id="3.30.70.260">
    <property type="match status" value="1"/>
</dbReference>
<dbReference type="InterPro" id="IPR002912">
    <property type="entry name" value="ACT_dom"/>
</dbReference>
<dbReference type="GO" id="GO:0008728">
    <property type="term" value="F:GTP diphosphokinase activity"/>
    <property type="evidence" value="ECO:0007669"/>
    <property type="project" value="UniProtKB-EC"/>
</dbReference>
<dbReference type="CDD" id="cd05399">
    <property type="entry name" value="NT_Rel-Spo_like"/>
    <property type="match status" value="1"/>
</dbReference>
<dbReference type="EC" id="2.7.6.5" evidence="2"/>
<evidence type="ECO:0000256" key="4">
    <source>
        <dbReference type="RuleBase" id="RU003847"/>
    </source>
</evidence>
<dbReference type="PROSITE" id="PS51831">
    <property type="entry name" value="HD"/>
    <property type="match status" value="1"/>
</dbReference>
<dbReference type="InterPro" id="IPR012675">
    <property type="entry name" value="Beta-grasp_dom_sf"/>
</dbReference>
<dbReference type="SUPFAM" id="SSF81301">
    <property type="entry name" value="Nucleotidyltransferase"/>
    <property type="match status" value="1"/>
</dbReference>
<dbReference type="InterPro" id="IPR006674">
    <property type="entry name" value="HD_domain"/>
</dbReference>
<dbReference type="Pfam" id="PF04607">
    <property type="entry name" value="RelA_SpoT"/>
    <property type="match status" value="1"/>
</dbReference>
<dbReference type="FunFam" id="3.10.20.30:FF:000002">
    <property type="entry name" value="GTP pyrophosphokinase (RelA/SpoT)"/>
    <property type="match status" value="1"/>
</dbReference>
<keyword evidence="9" id="KW-1185">Reference proteome</keyword>
<dbReference type="CDD" id="cd00077">
    <property type="entry name" value="HDc"/>
    <property type="match status" value="1"/>
</dbReference>
<dbReference type="InterPro" id="IPR043519">
    <property type="entry name" value="NT_sf"/>
</dbReference>
<evidence type="ECO:0000256" key="1">
    <source>
        <dbReference type="ARBA" id="ARBA00004976"/>
    </source>
</evidence>
<dbReference type="FunFam" id="1.10.3210.10:FF:000001">
    <property type="entry name" value="GTP pyrophosphokinase RelA"/>
    <property type="match status" value="1"/>
</dbReference>
<dbReference type="InterPro" id="IPR007685">
    <property type="entry name" value="RelA_SpoT"/>
</dbReference>
<reference evidence="8 9" key="1">
    <citation type="submission" date="2016-11" db="EMBL/GenBank/DDBJ databases">
        <title>Description of two novel members of the family Erysipelotrichaceae: Ileibacterium lipovorans gen. nov., sp. nov. and Dubosiella newyorkensis, gen. nov., sp. nov.</title>
        <authorList>
            <person name="Cox L.M."/>
            <person name="Sohn J."/>
            <person name="Tyrrell K.L."/>
            <person name="Citron D.M."/>
            <person name="Lawson P.A."/>
            <person name="Patel N.B."/>
            <person name="Iizumi T."/>
            <person name="Perez-Perez G.I."/>
            <person name="Goldstein E.J."/>
            <person name="Blaser M.J."/>
        </authorList>
    </citation>
    <scope>NUCLEOTIDE SEQUENCE [LARGE SCALE GENOMIC DNA]</scope>
    <source>
        <strain evidence="8 9">NYU-BL-A3</strain>
    </source>
</reference>
<dbReference type="EMBL" id="MPJW01000131">
    <property type="protein sequence ID" value="OLU39611.1"/>
    <property type="molecule type" value="Genomic_DNA"/>
</dbReference>
<dbReference type="CDD" id="cd01668">
    <property type="entry name" value="TGS_RSH"/>
    <property type="match status" value="1"/>
</dbReference>
<dbReference type="PROSITE" id="PS51671">
    <property type="entry name" value="ACT"/>
    <property type="match status" value="1"/>
</dbReference>
<dbReference type="InterPro" id="IPR004811">
    <property type="entry name" value="RelA/Spo_fam"/>
</dbReference>
<dbReference type="Pfam" id="PF02824">
    <property type="entry name" value="TGS"/>
    <property type="match status" value="1"/>
</dbReference>
<dbReference type="GO" id="GO:0015970">
    <property type="term" value="P:guanosine tetraphosphate biosynthetic process"/>
    <property type="evidence" value="ECO:0007669"/>
    <property type="project" value="UniProtKB-UniPathway"/>
</dbReference>
<dbReference type="PROSITE" id="PS51880">
    <property type="entry name" value="TGS"/>
    <property type="match status" value="1"/>
</dbReference>
<dbReference type="SMART" id="SM00954">
    <property type="entry name" value="RelA_SpoT"/>
    <property type="match status" value="1"/>
</dbReference>
<dbReference type="Gene3D" id="1.10.3210.10">
    <property type="entry name" value="Hypothetical protein af1432"/>
    <property type="match status" value="1"/>
</dbReference>
<dbReference type="CDD" id="cd04876">
    <property type="entry name" value="ACT_RelA-SpoT"/>
    <property type="match status" value="1"/>
</dbReference>
<dbReference type="Proteomes" id="UP000186341">
    <property type="component" value="Unassembled WGS sequence"/>
</dbReference>
<sequence>MADKKSVTMVQCMENIQTYIRKPENLQLIDRAYQFALKAHDGQFRKSGEPYVIHVIQVANILADLHCSPKTIAAGLLHDTVEDCKDVELETISEKFSPEIAQLVDAVTKVGKLNQEFKDEKEYLASNHRKIFIAMAKDIRVILIKLSDRLHNMRTLEFQPEHKQKKIARETLQVYAPIAHRLGISRVKNELEDLSFKYLFPEKYQSIKNLVANRETERNAQVREMISDIEIILQEYKIPYRIFGRSKHFYSIYKKMTSKNKRFEEILDLQAIRIVTDSVTHCYEILGYIHATYRPIPGRFKDYIAMPKSNMYQSLHTTVVHPSSGNIFEIQIRTEEMDSIAERGVAAHFLYKENGKMTEEEKNREMEDKLSWFRDFSIITDEESEDPLEYMSVVQQDIFEANVYCLTPRGKVIALPSGSTPIDFAYRIHTEVGNKTVGAVVNGAIVPINTPLKTGDVVNILTNKSSSGPSSDWIKIAKSPHARNKIRAFLQKEEIRDRKELIHRGDAMLTEELKKQKMDSSLHNSKKLESVLSTLSFKNLEDLYVAIASKKVAVQAVVDRLIGTKSAQDDNEEIIKMYNRPDRKLKPSACGVVVPGIDTIQVSLATCCSPIPGDEIIGYVSKGNGVKVHRAGCPNIARETKRLIPVTWGEDLEDKVFIVHLVVRSEDRNYLLSDIVTVLQQQKITLRHITSGVDANDLTATTKMEISVRSLDHLNVIMANLKKIPSVMEVERVLL</sequence>
<dbReference type="AlphaFoldDB" id="A0A1U7NG03"/>
<dbReference type="Pfam" id="PF13291">
    <property type="entry name" value="ACT_4"/>
    <property type="match status" value="1"/>
</dbReference>
<dbReference type="OrthoDB" id="9805041at2"/>
<evidence type="ECO:0000259" key="6">
    <source>
        <dbReference type="PROSITE" id="PS51831"/>
    </source>
</evidence>
<dbReference type="SMART" id="SM00471">
    <property type="entry name" value="HDc"/>
    <property type="match status" value="1"/>
</dbReference>
<comment type="caution">
    <text evidence="8">The sequence shown here is derived from an EMBL/GenBank/DDBJ whole genome shotgun (WGS) entry which is preliminary data.</text>
</comment>
<evidence type="ECO:0000259" key="5">
    <source>
        <dbReference type="PROSITE" id="PS51671"/>
    </source>
</evidence>
<comment type="catalytic activity">
    <reaction evidence="3">
        <text>GTP + ATP = guanosine 3'-diphosphate 5'-triphosphate + AMP</text>
        <dbReference type="Rhea" id="RHEA:22088"/>
        <dbReference type="ChEBI" id="CHEBI:30616"/>
        <dbReference type="ChEBI" id="CHEBI:37565"/>
        <dbReference type="ChEBI" id="CHEBI:142410"/>
        <dbReference type="ChEBI" id="CHEBI:456215"/>
        <dbReference type="EC" id="2.7.6.5"/>
    </reaction>
</comment>
<name>A0A1U7NG03_9FIRM</name>
<gene>
    <name evidence="8" type="ORF">BO222_06330</name>
</gene>
<dbReference type="PANTHER" id="PTHR21262:SF31">
    <property type="entry name" value="GTP PYROPHOSPHOKINASE"/>
    <property type="match status" value="1"/>
</dbReference>